<feature type="transmembrane region" description="Helical" evidence="1">
    <location>
        <begin position="124"/>
        <end position="141"/>
    </location>
</feature>
<accession>A0A3G8M355</accession>
<evidence type="ECO:0000313" key="2">
    <source>
        <dbReference type="EMBL" id="AZG75735.1"/>
    </source>
</evidence>
<evidence type="ECO:0000256" key="1">
    <source>
        <dbReference type="SAM" id="Phobius"/>
    </source>
</evidence>
<dbReference type="InterPro" id="IPR013901">
    <property type="entry name" value="Anthrone_oxy"/>
</dbReference>
<sequence length="142" mass="15414">MIIGSLALATAGAFTGASLYVNYVEQPARLALTDDALIKEWEPSDHRGFIVLASFAALAALLGFIAYRELDDVRWLFGALIAIATWPYTYLAIVPLNNRILALIQADAAHEARKVIDLWGRLELGQTALGLVATLIYVWAAG</sequence>
<dbReference type="AlphaFoldDB" id="A0A3G8M355"/>
<keyword evidence="1" id="KW-0812">Transmembrane</keyword>
<dbReference type="KEGG" id="mros:EHO51_02720"/>
<protein>
    <submittedName>
        <fullName evidence="2">DUF1772 domain-containing protein</fullName>
    </submittedName>
</protein>
<feature type="transmembrane region" description="Helical" evidence="1">
    <location>
        <begin position="49"/>
        <end position="67"/>
    </location>
</feature>
<dbReference type="Proteomes" id="UP000273982">
    <property type="component" value="Chromosome"/>
</dbReference>
<dbReference type="EMBL" id="CP034086">
    <property type="protein sequence ID" value="AZG75735.1"/>
    <property type="molecule type" value="Genomic_DNA"/>
</dbReference>
<dbReference type="Pfam" id="PF08592">
    <property type="entry name" value="Anthrone_oxy"/>
    <property type="match status" value="1"/>
</dbReference>
<keyword evidence="1" id="KW-0472">Membrane</keyword>
<proteinExistence type="predicted"/>
<organism evidence="2 3">
    <name type="scientific">Methylocystis rosea</name>
    <dbReference type="NCBI Taxonomy" id="173366"/>
    <lineage>
        <taxon>Bacteria</taxon>
        <taxon>Pseudomonadati</taxon>
        <taxon>Pseudomonadota</taxon>
        <taxon>Alphaproteobacteria</taxon>
        <taxon>Hyphomicrobiales</taxon>
        <taxon>Methylocystaceae</taxon>
        <taxon>Methylocystis</taxon>
    </lineage>
</organism>
<evidence type="ECO:0000313" key="3">
    <source>
        <dbReference type="Proteomes" id="UP000273982"/>
    </source>
</evidence>
<name>A0A3G8M355_9HYPH</name>
<dbReference type="RefSeq" id="WP_124737594.1">
    <property type="nucleotide sequence ID" value="NZ_CP034086.1"/>
</dbReference>
<keyword evidence="1" id="KW-1133">Transmembrane helix</keyword>
<gene>
    <name evidence="2" type="ORF">EHO51_02720</name>
</gene>
<feature type="transmembrane region" description="Helical" evidence="1">
    <location>
        <begin position="74"/>
        <end position="93"/>
    </location>
</feature>
<reference evidence="2 3" key="1">
    <citation type="submission" date="2018-11" db="EMBL/GenBank/DDBJ databases">
        <title>Genome squencing of methanotrophic bacteria isolated from alkaline groundwater in Korea.</title>
        <authorList>
            <person name="Nguyen L.N."/>
        </authorList>
    </citation>
    <scope>NUCLEOTIDE SEQUENCE [LARGE SCALE GENOMIC DNA]</scope>
    <source>
        <strain evidence="2 3">GW6</strain>
    </source>
</reference>